<comment type="caution">
    <text evidence="6">The sequence shown here is derived from an EMBL/GenBank/DDBJ whole genome shotgun (WGS) entry which is preliminary data.</text>
</comment>
<dbReference type="InterPro" id="IPR025390">
    <property type="entry name" value="Dsc3_C"/>
</dbReference>
<feature type="region of interest" description="Disordered" evidence="2">
    <location>
        <begin position="205"/>
        <end position="227"/>
    </location>
</feature>
<keyword evidence="7" id="KW-1185">Reference proteome</keyword>
<gene>
    <name evidence="6" type="ORF">KGF56_001145</name>
</gene>
<organism evidence="6 7">
    <name type="scientific">Candida oxycetoniae</name>
    <dbReference type="NCBI Taxonomy" id="497107"/>
    <lineage>
        <taxon>Eukaryota</taxon>
        <taxon>Fungi</taxon>
        <taxon>Dikarya</taxon>
        <taxon>Ascomycota</taxon>
        <taxon>Saccharomycotina</taxon>
        <taxon>Pichiomycetes</taxon>
        <taxon>Debaryomycetaceae</taxon>
        <taxon>Candida/Lodderomyces clade</taxon>
        <taxon>Candida</taxon>
    </lineage>
</organism>
<feature type="compositionally biased region" description="Low complexity" evidence="2">
    <location>
        <begin position="205"/>
        <end position="220"/>
    </location>
</feature>
<dbReference type="Pfam" id="PF10302">
    <property type="entry name" value="Dsc3_N"/>
    <property type="match status" value="1"/>
</dbReference>
<dbReference type="GeneID" id="73378762"/>
<protein>
    <recommendedName>
        <fullName evidence="8">Ubiquitin-like domain-containing protein</fullName>
    </recommendedName>
</protein>
<feature type="domain" description="DSC E3 ubiquitin ligase complex subunit 3 C-terminal" evidence="5">
    <location>
        <begin position="128"/>
        <end position="296"/>
    </location>
</feature>
<dbReference type="RefSeq" id="XP_049181671.1">
    <property type="nucleotide sequence ID" value="XM_049322237.1"/>
</dbReference>
<evidence type="ECO:0000259" key="4">
    <source>
        <dbReference type="Pfam" id="PF10302"/>
    </source>
</evidence>
<dbReference type="Pfam" id="PF13373">
    <property type="entry name" value="Dsc3_C"/>
    <property type="match status" value="1"/>
</dbReference>
<evidence type="ECO:0000256" key="2">
    <source>
        <dbReference type="SAM" id="MobiDB-lite"/>
    </source>
</evidence>
<keyword evidence="1" id="KW-0175">Coiled coil</keyword>
<keyword evidence="3" id="KW-0472">Membrane</keyword>
<dbReference type="PANTHER" id="PTHR28049">
    <property type="entry name" value="TRANSMEMBRANE PROTEIN YOR223W"/>
    <property type="match status" value="1"/>
</dbReference>
<feature type="domain" description="DSC E3 ubiquitin ligase complex subunit 3 ubiquitin-like" evidence="4">
    <location>
        <begin position="4"/>
        <end position="102"/>
    </location>
</feature>
<feature type="transmembrane region" description="Helical" evidence="3">
    <location>
        <begin position="281"/>
        <end position="299"/>
    </location>
</feature>
<dbReference type="Proteomes" id="UP001202479">
    <property type="component" value="Unassembled WGS sequence"/>
</dbReference>
<evidence type="ECO:0000313" key="6">
    <source>
        <dbReference type="EMBL" id="KAI3405926.2"/>
    </source>
</evidence>
<proteinExistence type="predicted"/>
<name>A0AAI9T0F8_9ASCO</name>
<sequence>MKITLITRFTNSLSSIEQIPDLSIPCSVNFDKDDVNKLINVTWIKASIRSKVPQCSQRRLKLIYNGRVLNEKTDFEKEILKPRKASLNQNEPIYIHCVVGEELTKAQLLEENSIDNKPQEVTTTPNVIGFDRLLQQGFSLEDIGDLRRQFSQLYGSAATSSNQNREIADIEEIENRQRELRELEERWIESTSNNDGVATAGAAATTGTAATTTTTTTTATQNGGGDMIEQTQGVQPPLEFDESYANEDLLLGFCIGVFLGIISVVFFVLDDTIFNKRQKMAIIAGIFINFSLAIVRGQWL</sequence>
<dbReference type="AlphaFoldDB" id="A0AAI9T0F8"/>
<dbReference type="PANTHER" id="PTHR28049:SF1">
    <property type="entry name" value="DSC E3 UBIQUITIN LIGASE COMPLEX SUBUNIT 3"/>
    <property type="match status" value="1"/>
</dbReference>
<feature type="coiled-coil region" evidence="1">
    <location>
        <begin position="163"/>
        <end position="190"/>
    </location>
</feature>
<accession>A0AAI9T0F8</accession>
<reference evidence="6" key="1">
    <citation type="journal article" date="2022" name="DNA Res.">
        <title>Genome analysis of five recently described species of the CUG-Ser clade uncovers Candida theae as a new hybrid lineage with pathogenic potential in the Candida parapsilosis species complex.</title>
        <authorList>
            <person name="Mixao V."/>
            <person name="Del Olmo V."/>
            <person name="Hegedusova E."/>
            <person name="Saus E."/>
            <person name="Pryszcz L."/>
            <person name="Cillingova A."/>
            <person name="Nosek J."/>
            <person name="Gabaldon T."/>
        </authorList>
    </citation>
    <scope>NUCLEOTIDE SEQUENCE</scope>
    <source>
        <strain evidence="6">CBS 10844</strain>
    </source>
</reference>
<keyword evidence="3" id="KW-1133">Transmembrane helix</keyword>
<dbReference type="EMBL" id="JAHUZD010000026">
    <property type="protein sequence ID" value="KAI3405926.2"/>
    <property type="molecule type" value="Genomic_DNA"/>
</dbReference>
<dbReference type="InterPro" id="IPR045226">
    <property type="entry name" value="Dsc3"/>
</dbReference>
<evidence type="ECO:0008006" key="8">
    <source>
        <dbReference type="Google" id="ProtNLM"/>
    </source>
</evidence>
<evidence type="ECO:0000313" key="7">
    <source>
        <dbReference type="Proteomes" id="UP001202479"/>
    </source>
</evidence>
<evidence type="ECO:0000259" key="5">
    <source>
        <dbReference type="Pfam" id="PF13373"/>
    </source>
</evidence>
<keyword evidence="3" id="KW-0812">Transmembrane</keyword>
<dbReference type="GO" id="GO:0044695">
    <property type="term" value="C:Dsc E3 ubiquitin ligase complex"/>
    <property type="evidence" value="ECO:0007669"/>
    <property type="project" value="InterPro"/>
</dbReference>
<evidence type="ECO:0000256" key="3">
    <source>
        <dbReference type="SAM" id="Phobius"/>
    </source>
</evidence>
<evidence type="ECO:0000256" key="1">
    <source>
        <dbReference type="SAM" id="Coils"/>
    </source>
</evidence>
<dbReference type="InterPro" id="IPR019413">
    <property type="entry name" value="Dsc3_ub-like_dom"/>
</dbReference>
<feature type="transmembrane region" description="Helical" evidence="3">
    <location>
        <begin position="249"/>
        <end position="269"/>
    </location>
</feature>
<dbReference type="GO" id="GO:0005783">
    <property type="term" value="C:endoplasmic reticulum"/>
    <property type="evidence" value="ECO:0007669"/>
    <property type="project" value="TreeGrafter"/>
</dbReference>